<feature type="compositionally biased region" description="Basic and acidic residues" evidence="1">
    <location>
        <begin position="1"/>
        <end position="15"/>
    </location>
</feature>
<reference evidence="3" key="1">
    <citation type="journal article" date="2019" name="Int. J. Syst. Evol. Microbiol.">
        <title>The Global Catalogue of Microorganisms (GCM) 10K type strain sequencing project: providing services to taxonomists for standard genome sequencing and annotation.</title>
        <authorList>
            <consortium name="The Broad Institute Genomics Platform"/>
            <consortium name="The Broad Institute Genome Sequencing Center for Infectious Disease"/>
            <person name="Wu L."/>
            <person name="Ma J."/>
        </authorList>
    </citation>
    <scope>NUCLEOTIDE SEQUENCE [LARGE SCALE GENOMIC DNA]</scope>
    <source>
        <strain evidence="3">JCM 18303</strain>
    </source>
</reference>
<dbReference type="Proteomes" id="UP001428817">
    <property type="component" value="Unassembled WGS sequence"/>
</dbReference>
<feature type="compositionally biased region" description="Basic and acidic residues" evidence="1">
    <location>
        <begin position="25"/>
        <end position="42"/>
    </location>
</feature>
<evidence type="ECO:0000256" key="1">
    <source>
        <dbReference type="SAM" id="MobiDB-lite"/>
    </source>
</evidence>
<dbReference type="RefSeq" id="WP_185062712.1">
    <property type="nucleotide sequence ID" value="NZ_BAABJP010000004.1"/>
</dbReference>
<feature type="region of interest" description="Disordered" evidence="1">
    <location>
        <begin position="68"/>
        <end position="174"/>
    </location>
</feature>
<feature type="compositionally biased region" description="Basic residues" evidence="1">
    <location>
        <begin position="68"/>
        <end position="86"/>
    </location>
</feature>
<organism evidence="2 3">
    <name type="scientific">Pseudonocardia eucalypti</name>
    <dbReference type="NCBI Taxonomy" id="648755"/>
    <lineage>
        <taxon>Bacteria</taxon>
        <taxon>Bacillati</taxon>
        <taxon>Actinomycetota</taxon>
        <taxon>Actinomycetes</taxon>
        <taxon>Pseudonocardiales</taxon>
        <taxon>Pseudonocardiaceae</taxon>
        <taxon>Pseudonocardia</taxon>
    </lineage>
</organism>
<gene>
    <name evidence="2" type="ORF">GCM10023321_11360</name>
</gene>
<name>A0ABP9PMV4_9PSEU</name>
<protein>
    <submittedName>
        <fullName evidence="2">Uncharacterized protein</fullName>
    </submittedName>
</protein>
<comment type="caution">
    <text evidence="2">The sequence shown here is derived from an EMBL/GenBank/DDBJ whole genome shotgun (WGS) entry which is preliminary data.</text>
</comment>
<accession>A0ABP9PMV4</accession>
<proteinExistence type="predicted"/>
<feature type="compositionally biased region" description="Basic and acidic residues" evidence="1">
    <location>
        <begin position="102"/>
        <end position="127"/>
    </location>
</feature>
<feature type="compositionally biased region" description="Basic residues" evidence="1">
    <location>
        <begin position="161"/>
        <end position="174"/>
    </location>
</feature>
<sequence>MAQTKTDRTAAELARRRNTLRKRQTGAERTGRQVTELDKALERNTVQAGEQEAELRTTLDRVAMLKKTIKAGKKHRDKLRTARKKARDRDADARQRASTAEAKYDKAVMADMVRREKQRDLAQHDPRAGVASVPELTESQPAAALPPAGGDIARETQARKTATRAKPRKPTTTL</sequence>
<evidence type="ECO:0000313" key="2">
    <source>
        <dbReference type="EMBL" id="GAA5148686.1"/>
    </source>
</evidence>
<evidence type="ECO:0000313" key="3">
    <source>
        <dbReference type="Proteomes" id="UP001428817"/>
    </source>
</evidence>
<feature type="region of interest" description="Disordered" evidence="1">
    <location>
        <begin position="1"/>
        <end position="53"/>
    </location>
</feature>
<keyword evidence="3" id="KW-1185">Reference proteome</keyword>
<dbReference type="EMBL" id="BAABJP010000004">
    <property type="protein sequence ID" value="GAA5148686.1"/>
    <property type="molecule type" value="Genomic_DNA"/>
</dbReference>